<accession>A0ABD3RU92</accession>
<evidence type="ECO:0000313" key="2">
    <source>
        <dbReference type="EMBL" id="KAL3815531.1"/>
    </source>
</evidence>
<gene>
    <name evidence="2" type="ORF">ACHAXA_007387</name>
</gene>
<feature type="compositionally biased region" description="Basic and acidic residues" evidence="1">
    <location>
        <begin position="10"/>
        <end position="21"/>
    </location>
</feature>
<organism evidence="2 3">
    <name type="scientific">Cyclostephanos tholiformis</name>
    <dbReference type="NCBI Taxonomy" id="382380"/>
    <lineage>
        <taxon>Eukaryota</taxon>
        <taxon>Sar</taxon>
        <taxon>Stramenopiles</taxon>
        <taxon>Ochrophyta</taxon>
        <taxon>Bacillariophyta</taxon>
        <taxon>Coscinodiscophyceae</taxon>
        <taxon>Thalassiosirophycidae</taxon>
        <taxon>Stephanodiscales</taxon>
        <taxon>Stephanodiscaceae</taxon>
        <taxon>Cyclostephanos</taxon>
    </lineage>
</organism>
<comment type="caution">
    <text evidence="2">The sequence shown here is derived from an EMBL/GenBank/DDBJ whole genome shotgun (WGS) entry which is preliminary data.</text>
</comment>
<evidence type="ECO:0000313" key="3">
    <source>
        <dbReference type="Proteomes" id="UP001530377"/>
    </source>
</evidence>
<proteinExistence type="predicted"/>
<feature type="compositionally biased region" description="Acidic residues" evidence="1">
    <location>
        <begin position="24"/>
        <end position="42"/>
    </location>
</feature>
<dbReference type="AlphaFoldDB" id="A0ABD3RU92"/>
<dbReference type="Proteomes" id="UP001530377">
    <property type="component" value="Unassembled WGS sequence"/>
</dbReference>
<dbReference type="InterPro" id="IPR029063">
    <property type="entry name" value="SAM-dependent_MTases_sf"/>
</dbReference>
<protein>
    <submittedName>
        <fullName evidence="2">Uncharacterized protein</fullName>
    </submittedName>
</protein>
<feature type="region of interest" description="Disordered" evidence="1">
    <location>
        <begin position="1"/>
        <end position="64"/>
    </location>
</feature>
<keyword evidence="3" id="KW-1185">Reference proteome</keyword>
<evidence type="ECO:0000256" key="1">
    <source>
        <dbReference type="SAM" id="MobiDB-lite"/>
    </source>
</evidence>
<reference evidence="2 3" key="1">
    <citation type="submission" date="2024-10" db="EMBL/GenBank/DDBJ databases">
        <title>Updated reference genomes for cyclostephanoid diatoms.</title>
        <authorList>
            <person name="Roberts W.R."/>
            <person name="Alverson A.J."/>
        </authorList>
    </citation>
    <scope>NUCLEOTIDE SEQUENCE [LARGE SCALE GENOMIC DNA]</scope>
    <source>
        <strain evidence="2 3">AJA228-03</strain>
    </source>
</reference>
<dbReference type="EMBL" id="JALLPB020000195">
    <property type="protein sequence ID" value="KAL3815531.1"/>
    <property type="molecule type" value="Genomic_DNA"/>
</dbReference>
<sequence>MANQAAARRKREESTRQRKGDSVAIDDDSDEGNNESDDDDDYDTPKKKHRGTRSACNNYARQPPVNPLAYPASTCLNRPMTIEDDIYWTDLPKNGGGGTLTPMRNVRTTRLVDWVAKMARSRRLFTGATVLTANESPMMFPEEFESLANVSPNTCLEWGTGMSMSFYPLLASGTVIAIDGYPPWCDKVGMEPRVRCMMRDDGRYNLRAVGKLPPNTPDKDVAMAMRIYINSIVNASREAGVMKFDAALVDGRFRLQCTLRLLPYLHDDSVLLMHDFWVRYKAYDVVLEYYDVMGMLAAW</sequence>
<name>A0ABD3RU92_9STRA</name>
<dbReference type="Gene3D" id="3.40.50.150">
    <property type="entry name" value="Vaccinia Virus protein VP39"/>
    <property type="match status" value="1"/>
</dbReference>